<keyword evidence="3 5" id="KW-0831">Ubiquinone biosynthesis</keyword>
<dbReference type="GO" id="GO:0061542">
    <property type="term" value="F:3-demethylubiquinol 3-O-methyltransferase activity"/>
    <property type="evidence" value="ECO:0007669"/>
    <property type="project" value="UniProtKB-UniRule"/>
</dbReference>
<name>A0A9X2EGN5_9SPHN</name>
<dbReference type="Gene3D" id="3.40.50.150">
    <property type="entry name" value="Vaccinia Virus protein VP39"/>
    <property type="match status" value="1"/>
</dbReference>
<proteinExistence type="inferred from homology"/>
<dbReference type="AlphaFoldDB" id="A0A9X2EGN5"/>
<evidence type="ECO:0000256" key="5">
    <source>
        <dbReference type="HAMAP-Rule" id="MF_00472"/>
    </source>
</evidence>
<keyword evidence="2 5" id="KW-0808">Transferase</keyword>
<dbReference type="Proteomes" id="UP001155128">
    <property type="component" value="Unassembled WGS sequence"/>
</dbReference>
<dbReference type="PANTHER" id="PTHR43464">
    <property type="entry name" value="METHYLTRANSFERASE"/>
    <property type="match status" value="1"/>
</dbReference>
<protein>
    <recommendedName>
        <fullName evidence="5">Ubiquinone biosynthesis O-methyltransferase</fullName>
    </recommendedName>
    <alternativeName>
        <fullName evidence="5">2-polyprenyl-6-hydroxyphenol methylase</fullName>
        <ecNumber evidence="5">2.1.1.222</ecNumber>
    </alternativeName>
    <alternativeName>
        <fullName evidence="5">3-demethylubiquinone 3-O-methyltransferase</fullName>
        <ecNumber evidence="5">2.1.1.64</ecNumber>
    </alternativeName>
</protein>
<dbReference type="HAMAP" id="MF_00472">
    <property type="entry name" value="UbiG"/>
    <property type="match status" value="1"/>
</dbReference>
<sequence>MAKTSILASEAQHFGSLAGDWWDPKGASAMLHKLNPVRLGFIREQLDRHFGLDECDLKPLAGKSALDIGCGAGLLAEPLARMGAKVTAVDAAPELIDAAKAHAGAQGLDIDYRAGEVAAVEAQYDLVTALEVIEHVADPHDFLKVVVSKLADDGLLILSTPNKTPLSKLLTITLAEGTGRIPRGTHDYDQFIPPEQLEEMLAAEGMEPIETRGIAFSPTKGLHLSEDLRLNYLIAARRV</sequence>
<comment type="pathway">
    <text evidence="5">Cofactor biosynthesis; ubiquinone biosynthesis.</text>
</comment>
<keyword evidence="7" id="KW-1185">Reference proteome</keyword>
<feature type="binding site" evidence="5">
    <location>
        <position position="90"/>
    </location>
    <ligand>
        <name>S-adenosyl-L-methionine</name>
        <dbReference type="ChEBI" id="CHEBI:59789"/>
    </ligand>
</feature>
<dbReference type="EC" id="2.1.1.222" evidence="5"/>
<evidence type="ECO:0000313" key="6">
    <source>
        <dbReference type="EMBL" id="MCM8557683.1"/>
    </source>
</evidence>
<dbReference type="GO" id="GO:0032259">
    <property type="term" value="P:methylation"/>
    <property type="evidence" value="ECO:0007669"/>
    <property type="project" value="UniProtKB-KW"/>
</dbReference>
<dbReference type="PANTHER" id="PTHR43464:SF19">
    <property type="entry name" value="UBIQUINONE BIOSYNTHESIS O-METHYLTRANSFERASE, MITOCHONDRIAL"/>
    <property type="match status" value="1"/>
</dbReference>
<keyword evidence="4 5" id="KW-0949">S-adenosyl-L-methionine</keyword>
<evidence type="ECO:0000256" key="3">
    <source>
        <dbReference type="ARBA" id="ARBA00022688"/>
    </source>
</evidence>
<accession>A0A9X2EGN5</accession>
<organism evidence="6 7">
    <name type="scientific">Sphingomicrobium sediminis</name>
    <dbReference type="NCBI Taxonomy" id="2950949"/>
    <lineage>
        <taxon>Bacteria</taxon>
        <taxon>Pseudomonadati</taxon>
        <taxon>Pseudomonadota</taxon>
        <taxon>Alphaproteobacteria</taxon>
        <taxon>Sphingomonadales</taxon>
        <taxon>Sphingomonadaceae</taxon>
        <taxon>Sphingomicrobium</taxon>
    </lineage>
</organism>
<dbReference type="SUPFAM" id="SSF53335">
    <property type="entry name" value="S-adenosyl-L-methionine-dependent methyltransferases"/>
    <property type="match status" value="1"/>
</dbReference>
<dbReference type="InterPro" id="IPR010233">
    <property type="entry name" value="UbiG_MeTrfase"/>
</dbReference>
<dbReference type="NCBIfam" id="TIGR01983">
    <property type="entry name" value="UbiG"/>
    <property type="match status" value="1"/>
</dbReference>
<dbReference type="GO" id="GO:0102208">
    <property type="term" value="F:2-polyprenyl-6-hydroxyphenol methylase activity"/>
    <property type="evidence" value="ECO:0007669"/>
    <property type="project" value="UniProtKB-EC"/>
</dbReference>
<gene>
    <name evidence="5 6" type="primary">ubiG</name>
    <name evidence="6" type="ORF">NDO55_07605</name>
</gene>
<feature type="binding site" evidence="5">
    <location>
        <position position="38"/>
    </location>
    <ligand>
        <name>S-adenosyl-L-methionine</name>
        <dbReference type="ChEBI" id="CHEBI:59789"/>
    </ligand>
</feature>
<keyword evidence="1 5" id="KW-0489">Methyltransferase</keyword>
<comment type="catalytic activity">
    <reaction evidence="5">
        <text>a 3-demethylubiquinol + S-adenosyl-L-methionine = a ubiquinol + S-adenosyl-L-homocysteine + H(+)</text>
        <dbReference type="Rhea" id="RHEA:44380"/>
        <dbReference type="Rhea" id="RHEA-COMP:9566"/>
        <dbReference type="Rhea" id="RHEA-COMP:10914"/>
        <dbReference type="ChEBI" id="CHEBI:15378"/>
        <dbReference type="ChEBI" id="CHEBI:17976"/>
        <dbReference type="ChEBI" id="CHEBI:57856"/>
        <dbReference type="ChEBI" id="CHEBI:59789"/>
        <dbReference type="ChEBI" id="CHEBI:84422"/>
        <dbReference type="EC" id="2.1.1.64"/>
    </reaction>
</comment>
<dbReference type="Pfam" id="PF13489">
    <property type="entry name" value="Methyltransf_23"/>
    <property type="match status" value="1"/>
</dbReference>
<comment type="function">
    <text evidence="5">O-methyltransferase that catalyzes the 2 O-methylation steps in the ubiquinone biosynthetic pathway.</text>
</comment>
<evidence type="ECO:0000256" key="1">
    <source>
        <dbReference type="ARBA" id="ARBA00022603"/>
    </source>
</evidence>
<comment type="caution">
    <text evidence="6">The sequence shown here is derived from an EMBL/GenBank/DDBJ whole genome shotgun (WGS) entry which is preliminary data.</text>
</comment>
<feature type="binding site" evidence="5">
    <location>
        <position position="69"/>
    </location>
    <ligand>
        <name>S-adenosyl-L-methionine</name>
        <dbReference type="ChEBI" id="CHEBI:59789"/>
    </ligand>
</feature>
<comment type="catalytic activity">
    <reaction evidence="5">
        <text>a 3-(all-trans-polyprenyl)benzene-1,2-diol + S-adenosyl-L-methionine = a 2-methoxy-6-(all-trans-polyprenyl)phenol + S-adenosyl-L-homocysteine + H(+)</text>
        <dbReference type="Rhea" id="RHEA:31411"/>
        <dbReference type="Rhea" id="RHEA-COMP:9550"/>
        <dbReference type="Rhea" id="RHEA-COMP:9551"/>
        <dbReference type="ChEBI" id="CHEBI:15378"/>
        <dbReference type="ChEBI" id="CHEBI:57856"/>
        <dbReference type="ChEBI" id="CHEBI:59789"/>
        <dbReference type="ChEBI" id="CHEBI:62729"/>
        <dbReference type="ChEBI" id="CHEBI:62731"/>
        <dbReference type="EC" id="2.1.1.222"/>
    </reaction>
</comment>
<dbReference type="EC" id="2.1.1.64" evidence="5"/>
<dbReference type="CDD" id="cd02440">
    <property type="entry name" value="AdoMet_MTases"/>
    <property type="match status" value="1"/>
</dbReference>
<dbReference type="InterPro" id="IPR029063">
    <property type="entry name" value="SAM-dependent_MTases_sf"/>
</dbReference>
<evidence type="ECO:0000256" key="4">
    <source>
        <dbReference type="ARBA" id="ARBA00022691"/>
    </source>
</evidence>
<dbReference type="GO" id="GO:0010420">
    <property type="term" value="F:polyprenyldihydroxybenzoate methyltransferase activity"/>
    <property type="evidence" value="ECO:0007669"/>
    <property type="project" value="InterPro"/>
</dbReference>
<dbReference type="EMBL" id="JAMSHT010000001">
    <property type="protein sequence ID" value="MCM8557683.1"/>
    <property type="molecule type" value="Genomic_DNA"/>
</dbReference>
<feature type="binding site" evidence="5">
    <location>
        <position position="130"/>
    </location>
    <ligand>
        <name>S-adenosyl-L-methionine</name>
        <dbReference type="ChEBI" id="CHEBI:59789"/>
    </ligand>
</feature>
<comment type="similarity">
    <text evidence="5">Belongs to the methyltransferase superfamily. UbiG/COQ3 family.</text>
</comment>
<evidence type="ECO:0000256" key="2">
    <source>
        <dbReference type="ARBA" id="ARBA00022679"/>
    </source>
</evidence>
<reference evidence="6" key="1">
    <citation type="submission" date="2022-06" db="EMBL/GenBank/DDBJ databases">
        <title>Sphingomicrobium sedimins sp. nov., a marine bacterium isolated from tidal flat.</title>
        <authorList>
            <person name="Kim C.-H."/>
            <person name="Yoo Y."/>
            <person name="Kim J.-J."/>
        </authorList>
    </citation>
    <scope>NUCLEOTIDE SEQUENCE</scope>
    <source>
        <strain evidence="6">GRR-S6-50</strain>
    </source>
</reference>
<dbReference type="RefSeq" id="WP_252113954.1">
    <property type="nucleotide sequence ID" value="NZ_JAMSHT010000001.1"/>
</dbReference>
<evidence type="ECO:0000313" key="7">
    <source>
        <dbReference type="Proteomes" id="UP001155128"/>
    </source>
</evidence>